<dbReference type="Proteomes" id="UP000092460">
    <property type="component" value="Unassembled WGS sequence"/>
</dbReference>
<name>A0A1B0C6D9_9MUSC</name>
<dbReference type="AlphaFoldDB" id="A0A1B0C6D9"/>
<proteinExistence type="predicted"/>
<dbReference type="EnsemblMetazoa" id="GPPI050384-RA">
    <property type="protein sequence ID" value="GPPI050384-PA"/>
    <property type="gene ID" value="GPPI050384"/>
</dbReference>
<evidence type="ECO:0000313" key="3">
    <source>
        <dbReference type="Proteomes" id="UP000092460"/>
    </source>
</evidence>
<organism evidence="2 3">
    <name type="scientific">Glossina palpalis gambiensis</name>
    <dbReference type="NCBI Taxonomy" id="67801"/>
    <lineage>
        <taxon>Eukaryota</taxon>
        <taxon>Metazoa</taxon>
        <taxon>Ecdysozoa</taxon>
        <taxon>Arthropoda</taxon>
        <taxon>Hexapoda</taxon>
        <taxon>Insecta</taxon>
        <taxon>Pterygota</taxon>
        <taxon>Neoptera</taxon>
        <taxon>Endopterygota</taxon>
        <taxon>Diptera</taxon>
        <taxon>Brachycera</taxon>
        <taxon>Muscomorpha</taxon>
        <taxon>Hippoboscoidea</taxon>
        <taxon>Glossinidae</taxon>
        <taxon>Glossina</taxon>
    </lineage>
</organism>
<keyword evidence="3" id="KW-1185">Reference proteome</keyword>
<evidence type="ECO:0000256" key="1">
    <source>
        <dbReference type="SAM" id="Phobius"/>
    </source>
</evidence>
<keyword evidence="1" id="KW-0472">Membrane</keyword>
<feature type="transmembrane region" description="Helical" evidence="1">
    <location>
        <begin position="6"/>
        <end position="33"/>
    </location>
</feature>
<dbReference type="VEuPathDB" id="VectorBase:GPPI050384"/>
<dbReference type="EMBL" id="JXJN01026572">
    <property type="status" value="NOT_ANNOTATED_CDS"/>
    <property type="molecule type" value="Genomic_DNA"/>
</dbReference>
<reference evidence="3" key="1">
    <citation type="submission" date="2015-01" db="EMBL/GenBank/DDBJ databases">
        <authorList>
            <person name="Aksoy S."/>
            <person name="Warren W."/>
            <person name="Wilson R.K."/>
        </authorList>
    </citation>
    <scope>NUCLEOTIDE SEQUENCE [LARGE SCALE GENOMIC DNA]</scope>
    <source>
        <strain evidence="3">IAEA</strain>
    </source>
</reference>
<keyword evidence="1" id="KW-1133">Transmembrane helix</keyword>
<reference evidence="2" key="2">
    <citation type="submission" date="2020-05" db="UniProtKB">
        <authorList>
            <consortium name="EnsemblMetazoa"/>
        </authorList>
    </citation>
    <scope>IDENTIFICATION</scope>
    <source>
        <strain evidence="2">IAEA</strain>
    </source>
</reference>
<keyword evidence="1" id="KW-0812">Transmembrane</keyword>
<accession>A0A1B0C6D9</accession>
<protein>
    <submittedName>
        <fullName evidence="2">Uncharacterized protein</fullName>
    </submittedName>
</protein>
<evidence type="ECO:0000313" key="2">
    <source>
        <dbReference type="EnsemblMetazoa" id="GPPI050384-PA"/>
    </source>
</evidence>
<sequence>FLCSCILVDFLIFFSSLFFTGCFFEFFFFAAFFARRLTALYLCCNGLELGHPRAAVTIYLLDCARCMLVSLHRSYAAYRCWNRKGCWVTVPCLSSEASGLAVAALAALSPVAKGVVLAVRTAVVLSSVFVWPCLDELVAIVSGVGEILGTADARVPLAAAGAVGVLFLLPNFKELPATVNTAPVFARKSIPRVRWSTLLLTTNSTRLKDISPIFASTVMLRLLSCDAPSTIRMVESQSLLCGDEPDEIFANDASGSPGVHDACCH</sequence>